<accession>A0ABT8X0K2</accession>
<evidence type="ECO:0000313" key="2">
    <source>
        <dbReference type="EMBL" id="MDO5987476.1"/>
    </source>
</evidence>
<name>A0ABT8X0K2_9FLAO</name>
<protein>
    <submittedName>
        <fullName evidence="2">Type IX secretion system membrane protein PorP/SprF</fullName>
    </submittedName>
</protein>
<dbReference type="InterPro" id="IPR019861">
    <property type="entry name" value="PorP/SprF_Bacteroidetes"/>
</dbReference>
<dbReference type="Proteomes" id="UP001176891">
    <property type="component" value="Unassembled WGS sequence"/>
</dbReference>
<dbReference type="EMBL" id="JAUOEM010000003">
    <property type="protein sequence ID" value="MDO5987476.1"/>
    <property type="molecule type" value="Genomic_DNA"/>
</dbReference>
<evidence type="ECO:0000313" key="3">
    <source>
        <dbReference type="Proteomes" id="UP001176891"/>
    </source>
</evidence>
<comment type="caution">
    <text evidence="2">The sequence shown here is derived from an EMBL/GenBank/DDBJ whole genome shotgun (WGS) entry which is preliminary data.</text>
</comment>
<feature type="signal peptide" evidence="1">
    <location>
        <begin position="1"/>
        <end position="23"/>
    </location>
</feature>
<proteinExistence type="predicted"/>
<reference evidence="2" key="1">
    <citation type="submission" date="2023-07" db="EMBL/GenBank/DDBJ databases">
        <title>Two novel species in the genus Flavivirga.</title>
        <authorList>
            <person name="Kwon K."/>
        </authorList>
    </citation>
    <scope>NUCLEOTIDE SEQUENCE</scope>
    <source>
        <strain evidence="2">KACC 14157</strain>
    </source>
</reference>
<gene>
    <name evidence="2" type="ORF">Q4Q39_08720</name>
</gene>
<keyword evidence="1" id="KW-0732">Signal</keyword>
<organism evidence="2 3">
    <name type="scientific">Flavivirga amylovorans</name>
    <dbReference type="NCBI Taxonomy" id="870486"/>
    <lineage>
        <taxon>Bacteria</taxon>
        <taxon>Pseudomonadati</taxon>
        <taxon>Bacteroidota</taxon>
        <taxon>Flavobacteriia</taxon>
        <taxon>Flavobacteriales</taxon>
        <taxon>Flavobacteriaceae</taxon>
        <taxon>Flavivirga</taxon>
    </lineage>
</organism>
<feature type="chain" id="PRO_5045841868" evidence="1">
    <location>
        <begin position="24"/>
        <end position="309"/>
    </location>
</feature>
<dbReference type="NCBIfam" id="TIGR03519">
    <property type="entry name" value="T9SS_PorP_fam"/>
    <property type="match status" value="1"/>
</dbReference>
<sequence>MIFKNKNIKWVVFLMLLSLPVLAQQDPQYTQYMYNTAAINPAYAGSRGMLSINGIYRSQWVGLEGAPKTAQFSLNTPIGERGVGLGFSFYNEEIGPSIQNNLVVDYSYTIPFAGDDTKFSFGLKTGFQLLDVDYTKLLIYNPTEPVFQTNIDNRFQPVIGLGGMLHTDRWYVGVSVPNVLSTEHYSNNTISTASSRPHIFLTAGYVFNLSDTWQFKPAFLSRYVSGAPLGIDMSANFWYNQTLTLGAAYRLDAAVSALAGFQVTDQLMVGYAYDWDTTDLGRYNDGSHEIFLRWELFTRTRNKVSPRFF</sequence>
<dbReference type="RefSeq" id="WP_303282037.1">
    <property type="nucleotide sequence ID" value="NZ_BAABCZ010000010.1"/>
</dbReference>
<keyword evidence="3" id="KW-1185">Reference proteome</keyword>
<evidence type="ECO:0000256" key="1">
    <source>
        <dbReference type="SAM" id="SignalP"/>
    </source>
</evidence>
<dbReference type="Pfam" id="PF11751">
    <property type="entry name" value="PorP_SprF"/>
    <property type="match status" value="1"/>
</dbReference>